<evidence type="ECO:0000313" key="7">
    <source>
        <dbReference type="EMBL" id="KAJ6852759.1"/>
    </source>
</evidence>
<evidence type="ECO:0000313" key="8">
    <source>
        <dbReference type="Proteomes" id="UP001140949"/>
    </source>
</evidence>
<evidence type="ECO:0000313" key="6">
    <source>
        <dbReference type="EMBL" id="KAJ6819294.1"/>
    </source>
</evidence>
<organism evidence="7 8">
    <name type="scientific">Iris pallida</name>
    <name type="common">Sweet iris</name>
    <dbReference type="NCBI Taxonomy" id="29817"/>
    <lineage>
        <taxon>Eukaryota</taxon>
        <taxon>Viridiplantae</taxon>
        <taxon>Streptophyta</taxon>
        <taxon>Embryophyta</taxon>
        <taxon>Tracheophyta</taxon>
        <taxon>Spermatophyta</taxon>
        <taxon>Magnoliopsida</taxon>
        <taxon>Liliopsida</taxon>
        <taxon>Asparagales</taxon>
        <taxon>Iridaceae</taxon>
        <taxon>Iridoideae</taxon>
        <taxon>Irideae</taxon>
        <taxon>Iris</taxon>
    </lineage>
</organism>
<keyword evidence="8" id="KW-1185">Reference proteome</keyword>
<dbReference type="GO" id="GO:0016020">
    <property type="term" value="C:membrane"/>
    <property type="evidence" value="ECO:0007669"/>
    <property type="project" value="UniProtKB-SubCell"/>
</dbReference>
<comment type="subcellular location">
    <subcellularLocation>
        <location evidence="1">Membrane</location>
        <topology evidence="1">Multi-pass membrane protein</topology>
    </subcellularLocation>
</comment>
<dbReference type="InterPro" id="IPR050186">
    <property type="entry name" value="TPT_transporter"/>
</dbReference>
<dbReference type="EMBL" id="JANAVB010001599">
    <property type="protein sequence ID" value="KAJ6852759.1"/>
    <property type="molecule type" value="Genomic_DNA"/>
</dbReference>
<evidence type="ECO:0000256" key="2">
    <source>
        <dbReference type="ARBA" id="ARBA00022692"/>
    </source>
</evidence>
<keyword evidence="2 5" id="KW-0812">Transmembrane</keyword>
<feature type="transmembrane region" description="Helical" evidence="5">
    <location>
        <begin position="6"/>
        <end position="31"/>
    </location>
</feature>
<protein>
    <submittedName>
        <fullName evidence="7">Sugar phosphate/phosphate translocator</fullName>
    </submittedName>
</protein>
<reference evidence="7" key="2">
    <citation type="submission" date="2023-04" db="EMBL/GenBank/DDBJ databases">
        <authorList>
            <person name="Bruccoleri R.E."/>
            <person name="Oakeley E.J."/>
            <person name="Faust A.-M."/>
            <person name="Dessus-Babus S."/>
            <person name="Altorfer M."/>
            <person name="Burckhardt D."/>
            <person name="Oertli M."/>
            <person name="Naumann U."/>
            <person name="Petersen F."/>
            <person name="Wong J."/>
        </authorList>
    </citation>
    <scope>NUCLEOTIDE SEQUENCE</scope>
    <source>
        <strain evidence="7">GSM-AAB239-AS_SAM_17_03QT</strain>
        <tissue evidence="7">Leaf</tissue>
    </source>
</reference>
<evidence type="ECO:0000256" key="5">
    <source>
        <dbReference type="SAM" id="Phobius"/>
    </source>
</evidence>
<sequence>MEASQIQFNFWIFLSNALCALALSFSIFLVIGRTGAATIRVAGVLKDWILIALSTIIFPESGITGLNVIGYEIGYSLFHAHLYCTIHLEIVSNELKLLNSKKNVLICSTSGGCHV</sequence>
<accession>A0AAX6IHQ1</accession>
<keyword evidence="3 5" id="KW-1133">Transmembrane helix</keyword>
<evidence type="ECO:0000256" key="3">
    <source>
        <dbReference type="ARBA" id="ARBA00022989"/>
    </source>
</evidence>
<evidence type="ECO:0000256" key="1">
    <source>
        <dbReference type="ARBA" id="ARBA00004141"/>
    </source>
</evidence>
<reference evidence="7" key="1">
    <citation type="journal article" date="2023" name="GigaByte">
        <title>Genome assembly of the bearded iris, Iris pallida Lam.</title>
        <authorList>
            <person name="Bruccoleri R.E."/>
            <person name="Oakeley E.J."/>
            <person name="Faust A.M.E."/>
            <person name="Altorfer M."/>
            <person name="Dessus-Babus S."/>
            <person name="Burckhardt D."/>
            <person name="Oertli M."/>
            <person name="Naumann U."/>
            <person name="Petersen F."/>
            <person name="Wong J."/>
        </authorList>
    </citation>
    <scope>NUCLEOTIDE SEQUENCE</scope>
    <source>
        <strain evidence="7">GSM-AAB239-AS_SAM_17_03QT</strain>
    </source>
</reference>
<dbReference type="Proteomes" id="UP001140949">
    <property type="component" value="Unassembled WGS sequence"/>
</dbReference>
<dbReference type="EMBL" id="JANAVB010026217">
    <property type="protein sequence ID" value="KAJ6819294.1"/>
    <property type="molecule type" value="Genomic_DNA"/>
</dbReference>
<proteinExistence type="predicted"/>
<gene>
    <name evidence="7" type="ORF">M6B38_253345</name>
    <name evidence="6" type="ORF">M6B38_403275</name>
</gene>
<dbReference type="PANTHER" id="PTHR11132">
    <property type="entry name" value="SOLUTE CARRIER FAMILY 35"/>
    <property type="match status" value="1"/>
</dbReference>
<dbReference type="AlphaFoldDB" id="A0AAX6IHQ1"/>
<comment type="caution">
    <text evidence="7">The sequence shown here is derived from an EMBL/GenBank/DDBJ whole genome shotgun (WGS) entry which is preliminary data.</text>
</comment>
<keyword evidence="4 5" id="KW-0472">Membrane</keyword>
<name>A0AAX6IHQ1_IRIPA</name>
<evidence type="ECO:0000256" key="4">
    <source>
        <dbReference type="ARBA" id="ARBA00023136"/>
    </source>
</evidence>